<dbReference type="AlphaFoldDB" id="A0A0L6CJZ1"/>
<dbReference type="STRING" id="1631356.VV01_14660"/>
<protein>
    <recommendedName>
        <fullName evidence="3">Major tail protein</fullName>
    </recommendedName>
</protein>
<evidence type="ECO:0008006" key="3">
    <source>
        <dbReference type="Google" id="ProtNLM"/>
    </source>
</evidence>
<dbReference type="Proteomes" id="UP000037397">
    <property type="component" value="Unassembled WGS sequence"/>
</dbReference>
<comment type="caution">
    <text evidence="1">The sequence shown here is derived from an EMBL/GenBank/DDBJ whole genome shotgun (WGS) entry which is preliminary data.</text>
</comment>
<keyword evidence="2" id="KW-1185">Reference proteome</keyword>
<dbReference type="RefSeq" id="WP_050670520.1">
    <property type="nucleotide sequence ID" value="NZ_LAIR01000002.1"/>
</dbReference>
<dbReference type="InterPro" id="IPR058009">
    <property type="entry name" value="TTP_Phage_16"/>
</dbReference>
<name>A0A0L6CJZ1_9MICO</name>
<evidence type="ECO:0000313" key="2">
    <source>
        <dbReference type="Proteomes" id="UP000037397"/>
    </source>
</evidence>
<dbReference type="OrthoDB" id="5072728at2"/>
<evidence type="ECO:0000313" key="1">
    <source>
        <dbReference type="EMBL" id="KNX38102.1"/>
    </source>
</evidence>
<dbReference type="Pfam" id="PF25595">
    <property type="entry name" value="Phage_TTP_16"/>
    <property type="match status" value="1"/>
</dbReference>
<proteinExistence type="predicted"/>
<gene>
    <name evidence="1" type="ORF">VV01_14660</name>
</gene>
<sequence length="176" mass="19339">MSVPAMELPPSLEAAGNLLVMWVPTLTTPGAPSLAEINAGTSLNISCYITDDNFKPKSEDETKERRRLCSKETYEGLGKRKLSIDPIMYVYDPQNPDSLTNKMYAAIPRGTAGYFVARWGKDVQDNPVIVAADVVDVWTVRAGSQNKQQISEDGELLVEQKFVVSGRLFEDVVVAA</sequence>
<organism evidence="1 2">
    <name type="scientific">Luteipulveratus halotolerans</name>
    <dbReference type="NCBI Taxonomy" id="1631356"/>
    <lineage>
        <taxon>Bacteria</taxon>
        <taxon>Bacillati</taxon>
        <taxon>Actinomycetota</taxon>
        <taxon>Actinomycetes</taxon>
        <taxon>Micrococcales</taxon>
        <taxon>Dermacoccaceae</taxon>
        <taxon>Luteipulveratus</taxon>
    </lineage>
</organism>
<dbReference type="EMBL" id="LAIR01000002">
    <property type="protein sequence ID" value="KNX38102.1"/>
    <property type="molecule type" value="Genomic_DNA"/>
</dbReference>
<accession>A0A0L6CJZ1</accession>
<reference evidence="2" key="1">
    <citation type="submission" date="2015-03" db="EMBL/GenBank/DDBJ databases">
        <title>Luteipulveratus halotolerans sp. nov., a novel actinobacterium (Dermacoccaceae) from Sarawak, Malaysia.</title>
        <authorList>
            <person name="Juboi H."/>
            <person name="Basik A."/>
            <person name="Shamsul S.S."/>
            <person name="Arnold P."/>
            <person name="Schmitt E.K."/>
            <person name="Sanglier J.-J."/>
            <person name="Yeo T."/>
        </authorList>
    </citation>
    <scope>NUCLEOTIDE SEQUENCE [LARGE SCALE GENOMIC DNA]</scope>
    <source>
        <strain evidence="2">C296001</strain>
    </source>
</reference>